<proteinExistence type="predicted"/>
<evidence type="ECO:0000256" key="1">
    <source>
        <dbReference type="ARBA" id="ARBA00004533"/>
    </source>
</evidence>
<evidence type="ECO:0000256" key="2">
    <source>
        <dbReference type="ARBA" id="ARBA00022475"/>
    </source>
</evidence>
<dbReference type="Pfam" id="PF03279">
    <property type="entry name" value="Lip_A_acyltrans"/>
    <property type="match status" value="1"/>
</dbReference>
<keyword evidence="3" id="KW-0997">Cell inner membrane</keyword>
<protein>
    <recommendedName>
        <fullName evidence="8">Lipid A biosynthesis lauroyl acyltransferase</fullName>
    </recommendedName>
</protein>
<dbReference type="EMBL" id="DSUJ01000008">
    <property type="protein sequence ID" value="HFI92062.1"/>
    <property type="molecule type" value="Genomic_DNA"/>
</dbReference>
<reference evidence="7" key="1">
    <citation type="journal article" date="2020" name="mSystems">
        <title>Genome- and Community-Level Interaction Insights into Carbon Utilization and Element Cycling Functions of Hydrothermarchaeota in Hydrothermal Sediment.</title>
        <authorList>
            <person name="Zhou Z."/>
            <person name="Liu Y."/>
            <person name="Xu W."/>
            <person name="Pan J."/>
            <person name="Luo Z.H."/>
            <person name="Li M."/>
        </authorList>
    </citation>
    <scope>NUCLEOTIDE SEQUENCE [LARGE SCALE GENOMIC DNA]</scope>
    <source>
        <strain evidence="7">SpSt-479</strain>
    </source>
</reference>
<dbReference type="GO" id="GO:0009247">
    <property type="term" value="P:glycolipid biosynthetic process"/>
    <property type="evidence" value="ECO:0007669"/>
    <property type="project" value="UniProtKB-ARBA"/>
</dbReference>
<evidence type="ECO:0000256" key="5">
    <source>
        <dbReference type="ARBA" id="ARBA00023136"/>
    </source>
</evidence>
<keyword evidence="2" id="KW-1003">Cell membrane</keyword>
<evidence type="ECO:0000256" key="6">
    <source>
        <dbReference type="ARBA" id="ARBA00023315"/>
    </source>
</evidence>
<evidence type="ECO:0000256" key="4">
    <source>
        <dbReference type="ARBA" id="ARBA00022679"/>
    </source>
</evidence>
<dbReference type="InterPro" id="IPR004960">
    <property type="entry name" value="LipA_acyltrans"/>
</dbReference>
<organism evidence="7">
    <name type="scientific">Ignavibacterium album</name>
    <dbReference type="NCBI Taxonomy" id="591197"/>
    <lineage>
        <taxon>Bacteria</taxon>
        <taxon>Pseudomonadati</taxon>
        <taxon>Ignavibacteriota</taxon>
        <taxon>Ignavibacteria</taxon>
        <taxon>Ignavibacteriales</taxon>
        <taxon>Ignavibacteriaceae</taxon>
        <taxon>Ignavibacterium</taxon>
    </lineage>
</organism>
<dbReference type="AlphaFoldDB" id="A0A7V2ZLA4"/>
<accession>A0A7V2ZLA4</accession>
<dbReference type="PANTHER" id="PTHR30606:SF10">
    <property type="entry name" value="PHOSPHATIDYLINOSITOL MANNOSIDE ACYLTRANSFERASE"/>
    <property type="match status" value="1"/>
</dbReference>
<dbReference type="PANTHER" id="PTHR30606">
    <property type="entry name" value="LIPID A BIOSYNTHESIS LAUROYL ACYLTRANSFERASE"/>
    <property type="match status" value="1"/>
</dbReference>
<dbReference type="GO" id="GO:0016746">
    <property type="term" value="F:acyltransferase activity"/>
    <property type="evidence" value="ECO:0007669"/>
    <property type="project" value="UniProtKB-KW"/>
</dbReference>
<comment type="caution">
    <text evidence="7">The sequence shown here is derived from an EMBL/GenBank/DDBJ whole genome shotgun (WGS) entry which is preliminary data.</text>
</comment>
<evidence type="ECO:0000256" key="3">
    <source>
        <dbReference type="ARBA" id="ARBA00022519"/>
    </source>
</evidence>
<name>A0A7V2ZLA4_9BACT</name>
<keyword evidence="5" id="KW-0472">Membrane</keyword>
<keyword evidence="4" id="KW-0808">Transferase</keyword>
<keyword evidence="6" id="KW-0012">Acyltransferase</keyword>
<evidence type="ECO:0008006" key="8">
    <source>
        <dbReference type="Google" id="ProtNLM"/>
    </source>
</evidence>
<gene>
    <name evidence="7" type="ORF">ENS31_11140</name>
</gene>
<evidence type="ECO:0000313" key="7">
    <source>
        <dbReference type="EMBL" id="HFI92062.1"/>
    </source>
</evidence>
<sequence length="296" mass="34645">MKKNLFRLKDRLEYILFRAFSHLFKLIGLKAARKFANILAVIFYYLIPIRKKTVFENLNIAFPQLPQEEKNKIAFGSYRSFAISIVEILFLPWMNENEMRNAVKIKNLELIKEKNNLGNGVILLSAHFGNWEYIAASASLQLNKKFFIIVKNQRNKLVNDWMNRMRTKWLNDVVTLGVSVRNIYSVLKNNGIAAMVADQRGPEEGLKLEFFGKKTSVYTGPAVLSLKTGAPIIFGVPIRQKDFSYQAELVELDQTNLPEEFDEKVKVISERMIRYLEKIISENPEQWLWMHRRWKH</sequence>
<dbReference type="GO" id="GO:0005886">
    <property type="term" value="C:plasma membrane"/>
    <property type="evidence" value="ECO:0007669"/>
    <property type="project" value="UniProtKB-SubCell"/>
</dbReference>
<dbReference type="PIRSF" id="PIRSF026649">
    <property type="entry name" value="MsbB"/>
    <property type="match status" value="1"/>
</dbReference>
<dbReference type="CDD" id="cd07984">
    <property type="entry name" value="LPLAT_LABLAT-like"/>
    <property type="match status" value="1"/>
</dbReference>
<comment type="subcellular location">
    <subcellularLocation>
        <location evidence="1">Cell inner membrane</location>
    </subcellularLocation>
</comment>